<name>A0A8A1MLI0_AJECA</name>
<evidence type="ECO:0000313" key="3">
    <source>
        <dbReference type="Proteomes" id="UP000663671"/>
    </source>
</evidence>
<dbReference type="VEuPathDB" id="FungiDB:I7I51_06347"/>
<feature type="transmembrane region" description="Helical" evidence="1">
    <location>
        <begin position="157"/>
        <end position="177"/>
    </location>
</feature>
<keyword evidence="1" id="KW-1133">Transmembrane helix</keyword>
<protein>
    <submittedName>
        <fullName evidence="2">Polyamine transporter 1</fullName>
    </submittedName>
</protein>
<keyword evidence="1" id="KW-0472">Membrane</keyword>
<reference evidence="2" key="1">
    <citation type="submission" date="2021-01" db="EMBL/GenBank/DDBJ databases">
        <title>Chromosome-level genome assembly of a human fungal pathogen reveals clustering of transcriptionally co-regulated genes.</title>
        <authorList>
            <person name="Voorhies M."/>
            <person name="Cohen S."/>
            <person name="Shea T.P."/>
            <person name="Petrus S."/>
            <person name="Munoz J.F."/>
            <person name="Poplawski S."/>
            <person name="Goldman W.E."/>
            <person name="Michael T."/>
            <person name="Cuomo C.A."/>
            <person name="Sil A."/>
            <person name="Beyhan S."/>
        </authorList>
    </citation>
    <scope>NUCLEOTIDE SEQUENCE</scope>
    <source>
        <strain evidence="2">WU24</strain>
    </source>
</reference>
<evidence type="ECO:0000313" key="2">
    <source>
        <dbReference type="EMBL" id="QSS65503.1"/>
    </source>
</evidence>
<dbReference type="Proteomes" id="UP000663671">
    <property type="component" value="Chromosome 3"/>
</dbReference>
<evidence type="ECO:0000256" key="1">
    <source>
        <dbReference type="SAM" id="Phobius"/>
    </source>
</evidence>
<dbReference type="AlphaFoldDB" id="A0A8A1MLI0"/>
<proteinExistence type="predicted"/>
<dbReference type="OrthoDB" id="3561359at2759"/>
<accession>A0A8A1MLI0</accession>
<sequence length="182" mass="20430">MQPVLLDVLSGFEEAYDVLYCCQSKLRAQMVYLWQGKPMHVPKAERVVQQIAFEIFFWAPSRIEMPTNGELYSRPLSDGAINTDNLGNACYAKRNSTHAIVQPQQNGGVQAFGEGGGAWEVVLLPVTTNPIKRDDEDLEVHWDGPDDPANPRNFPPILRWSMVIIISLCSLCTYMAAARCTW</sequence>
<dbReference type="EMBL" id="CP069115">
    <property type="protein sequence ID" value="QSS65503.1"/>
    <property type="molecule type" value="Genomic_DNA"/>
</dbReference>
<organism evidence="2 3">
    <name type="scientific">Ajellomyces capsulatus</name>
    <name type="common">Darling's disease fungus</name>
    <name type="synonym">Histoplasma capsulatum</name>
    <dbReference type="NCBI Taxonomy" id="5037"/>
    <lineage>
        <taxon>Eukaryota</taxon>
        <taxon>Fungi</taxon>
        <taxon>Dikarya</taxon>
        <taxon>Ascomycota</taxon>
        <taxon>Pezizomycotina</taxon>
        <taxon>Eurotiomycetes</taxon>
        <taxon>Eurotiomycetidae</taxon>
        <taxon>Onygenales</taxon>
        <taxon>Ajellomycetaceae</taxon>
        <taxon>Histoplasma</taxon>
    </lineage>
</organism>
<keyword evidence="1" id="KW-0812">Transmembrane</keyword>
<gene>
    <name evidence="2" type="ORF">I7I51_06347</name>
</gene>